<dbReference type="GO" id="GO:0006753">
    <property type="term" value="P:nucleoside phosphate metabolic process"/>
    <property type="evidence" value="ECO:0007669"/>
    <property type="project" value="TreeGrafter"/>
</dbReference>
<keyword evidence="1" id="KW-0378">Hydrolase</keyword>
<dbReference type="GO" id="GO:0005634">
    <property type="term" value="C:nucleus"/>
    <property type="evidence" value="ECO:0007669"/>
    <property type="project" value="TreeGrafter"/>
</dbReference>
<reference evidence="4" key="1">
    <citation type="journal article" date="2011" name="Proc. Natl. Acad. Sci. U.S.A.">
        <title>Obligate biotrophy features unraveled by the genomic analysis of rust fungi.</title>
        <authorList>
            <person name="Duplessis S."/>
            <person name="Cuomo C.A."/>
            <person name="Lin Y.-C."/>
            <person name="Aerts A."/>
            <person name="Tisserant E."/>
            <person name="Veneault-Fourrey C."/>
            <person name="Joly D.L."/>
            <person name="Hacquard S."/>
            <person name="Amselem J."/>
            <person name="Cantarel B.L."/>
            <person name="Chiu R."/>
            <person name="Coutinho P.M."/>
            <person name="Feau N."/>
            <person name="Field M."/>
            <person name="Frey P."/>
            <person name="Gelhaye E."/>
            <person name="Goldberg J."/>
            <person name="Grabherr M.G."/>
            <person name="Kodira C.D."/>
            <person name="Kohler A."/>
            <person name="Kuees U."/>
            <person name="Lindquist E.A."/>
            <person name="Lucas S.M."/>
            <person name="Mago R."/>
            <person name="Mauceli E."/>
            <person name="Morin E."/>
            <person name="Murat C."/>
            <person name="Pangilinan J.L."/>
            <person name="Park R."/>
            <person name="Pearson M."/>
            <person name="Quesneville H."/>
            <person name="Rouhier N."/>
            <person name="Sakthikumar S."/>
            <person name="Salamov A.A."/>
            <person name="Schmutz J."/>
            <person name="Selles B."/>
            <person name="Shapiro H."/>
            <person name="Tanguay P."/>
            <person name="Tuskan G.A."/>
            <person name="Henrissat B."/>
            <person name="Van de Peer Y."/>
            <person name="Rouze P."/>
            <person name="Ellis J.G."/>
            <person name="Dodds P.N."/>
            <person name="Schein J.E."/>
            <person name="Zhong S."/>
            <person name="Hamelin R.C."/>
            <person name="Grigoriev I.V."/>
            <person name="Szabo L.J."/>
            <person name="Martin F."/>
        </authorList>
    </citation>
    <scope>NUCLEOTIDE SEQUENCE [LARGE SCALE GENOMIC DNA]</scope>
    <source>
        <strain evidence="4">98AG31 / pathotype 3-4-7</strain>
    </source>
</reference>
<dbReference type="Gene3D" id="3.90.79.10">
    <property type="entry name" value="Nucleoside Triphosphate Pyrophosphohydrolase"/>
    <property type="match status" value="1"/>
</dbReference>
<dbReference type="KEGG" id="mlr:MELLADRAFT_95949"/>
<dbReference type="EMBL" id="GL883097">
    <property type="protein sequence ID" value="EGG09466.1"/>
    <property type="molecule type" value="Genomic_DNA"/>
</dbReference>
<organism evidence="4">
    <name type="scientific">Melampsora larici-populina (strain 98AG31 / pathotype 3-4-7)</name>
    <name type="common">Poplar leaf rust fungus</name>
    <dbReference type="NCBI Taxonomy" id="747676"/>
    <lineage>
        <taxon>Eukaryota</taxon>
        <taxon>Fungi</taxon>
        <taxon>Dikarya</taxon>
        <taxon>Basidiomycota</taxon>
        <taxon>Pucciniomycotina</taxon>
        <taxon>Pucciniomycetes</taxon>
        <taxon>Pucciniales</taxon>
        <taxon>Melampsoraceae</taxon>
        <taxon>Melampsora</taxon>
    </lineage>
</organism>
<dbReference type="eggNOG" id="KOG3041">
    <property type="taxonomic scope" value="Eukaryota"/>
</dbReference>
<evidence type="ECO:0000259" key="2">
    <source>
        <dbReference type="PROSITE" id="PS51462"/>
    </source>
</evidence>
<dbReference type="SUPFAM" id="SSF55811">
    <property type="entry name" value="Nudix"/>
    <property type="match status" value="1"/>
</dbReference>
<dbReference type="Pfam" id="PF00293">
    <property type="entry name" value="NUDIX"/>
    <property type="match status" value="1"/>
</dbReference>
<evidence type="ECO:0000256" key="1">
    <source>
        <dbReference type="ARBA" id="ARBA00022801"/>
    </source>
</evidence>
<dbReference type="FunCoup" id="F4RDV2">
    <property type="interactions" value="473"/>
</dbReference>
<dbReference type="PROSITE" id="PS51462">
    <property type="entry name" value="NUDIX"/>
    <property type="match status" value="1"/>
</dbReference>
<sequence>MMSSSKASKKFELGTARILNTEDLETSQSKWLGLKTINWVDEEGKERKWECTERKKSHSSPDQIDAVAVFTLVSRPNRPLQVILVLQYRPPLGKVVVELPAGLVDGKEAVEATALRELYEETGYGKGKDGGMATVEDVNTLMACNPGMTNETMALVTVRVKLESDNIPEPQPDEGYAVDARLMHLACGLSLNVDE</sequence>
<dbReference type="AlphaFoldDB" id="F4RDV2"/>
<dbReference type="InParanoid" id="F4RDV2"/>
<evidence type="ECO:0000313" key="3">
    <source>
        <dbReference type="EMBL" id="EGG09466.1"/>
    </source>
</evidence>
<dbReference type="OrthoDB" id="10249920at2759"/>
<feature type="domain" description="Nudix hydrolase" evidence="2">
    <location>
        <begin position="62"/>
        <end position="195"/>
    </location>
</feature>
<accession>F4RDV2</accession>
<dbReference type="InterPro" id="IPR020084">
    <property type="entry name" value="NUDIX_hydrolase_CS"/>
</dbReference>
<dbReference type="PANTHER" id="PTHR11839:SF1">
    <property type="entry name" value="ADP-SUGAR PYROPHOSPHATASE"/>
    <property type="match status" value="1"/>
</dbReference>
<name>F4RDV2_MELLP</name>
<dbReference type="PANTHER" id="PTHR11839">
    <property type="entry name" value="UDP/ADP-SUGAR PYROPHOSPHATASE"/>
    <property type="match status" value="1"/>
</dbReference>
<proteinExistence type="predicted"/>
<dbReference type="HOGENOM" id="CLU_062658_0_2_1"/>
<dbReference type="RefSeq" id="XP_007407193.1">
    <property type="nucleotide sequence ID" value="XM_007407131.1"/>
</dbReference>
<dbReference type="STRING" id="747676.F4RDV2"/>
<dbReference type="GeneID" id="18937417"/>
<dbReference type="Proteomes" id="UP000001072">
    <property type="component" value="Unassembled WGS sequence"/>
</dbReference>
<evidence type="ECO:0000313" key="4">
    <source>
        <dbReference type="Proteomes" id="UP000001072"/>
    </source>
</evidence>
<gene>
    <name evidence="3" type="ORF">MELLADRAFT_95949</name>
</gene>
<dbReference type="PROSITE" id="PS00893">
    <property type="entry name" value="NUDIX_BOX"/>
    <property type="match status" value="1"/>
</dbReference>
<protein>
    <recommendedName>
        <fullName evidence="2">Nudix hydrolase domain-containing protein</fullName>
    </recommendedName>
</protein>
<dbReference type="InterPro" id="IPR015797">
    <property type="entry name" value="NUDIX_hydrolase-like_dom_sf"/>
</dbReference>
<dbReference type="GO" id="GO:0047631">
    <property type="term" value="F:ADP-ribose diphosphatase activity"/>
    <property type="evidence" value="ECO:0007669"/>
    <property type="project" value="TreeGrafter"/>
</dbReference>
<dbReference type="VEuPathDB" id="FungiDB:MELLADRAFT_95949"/>
<keyword evidence="4" id="KW-1185">Reference proteome</keyword>
<dbReference type="InterPro" id="IPR000086">
    <property type="entry name" value="NUDIX_hydrolase_dom"/>
</dbReference>
<dbReference type="GO" id="GO:0019693">
    <property type="term" value="P:ribose phosphate metabolic process"/>
    <property type="evidence" value="ECO:0007669"/>
    <property type="project" value="TreeGrafter"/>
</dbReference>